<dbReference type="InterPro" id="IPR039266">
    <property type="entry name" value="EN-1/SPM"/>
</dbReference>
<dbReference type="GO" id="GO:0032196">
    <property type="term" value="P:transposition"/>
    <property type="evidence" value="ECO:0007669"/>
    <property type="project" value="InterPro"/>
</dbReference>
<feature type="compositionally biased region" description="Basic and acidic residues" evidence="1">
    <location>
        <begin position="494"/>
        <end position="504"/>
    </location>
</feature>
<evidence type="ECO:0000313" key="2">
    <source>
        <dbReference type="EMBL" id="CAD6249269.1"/>
    </source>
</evidence>
<dbReference type="AlphaFoldDB" id="A0A811PZY6"/>
<name>A0A811PZY6_9POAL</name>
<feature type="compositionally biased region" description="Acidic residues" evidence="1">
    <location>
        <begin position="536"/>
        <end position="558"/>
    </location>
</feature>
<evidence type="ECO:0000313" key="3">
    <source>
        <dbReference type="Proteomes" id="UP000604825"/>
    </source>
</evidence>
<dbReference type="PANTHER" id="PTHR33157">
    <property type="entry name" value="AUTONOMOUS TRANSPOSABLE ELEMENT EN-1 MOSAIC PROTEIN-RELATED"/>
    <property type="match status" value="1"/>
</dbReference>
<dbReference type="PANTHER" id="PTHR33157:SF10">
    <property type="entry name" value="TRANSPOSASE MUDR PLANT DOMAIN-CONTAINING PROTEIN"/>
    <property type="match status" value="1"/>
</dbReference>
<feature type="region of interest" description="Disordered" evidence="1">
    <location>
        <begin position="1"/>
        <end position="161"/>
    </location>
</feature>
<accession>A0A811PZY6</accession>
<feature type="region of interest" description="Disordered" evidence="1">
    <location>
        <begin position="484"/>
        <end position="573"/>
    </location>
</feature>
<organism evidence="2 3">
    <name type="scientific">Miscanthus lutarioriparius</name>
    <dbReference type="NCBI Taxonomy" id="422564"/>
    <lineage>
        <taxon>Eukaryota</taxon>
        <taxon>Viridiplantae</taxon>
        <taxon>Streptophyta</taxon>
        <taxon>Embryophyta</taxon>
        <taxon>Tracheophyta</taxon>
        <taxon>Spermatophyta</taxon>
        <taxon>Magnoliopsida</taxon>
        <taxon>Liliopsida</taxon>
        <taxon>Poales</taxon>
        <taxon>Poaceae</taxon>
        <taxon>PACMAD clade</taxon>
        <taxon>Panicoideae</taxon>
        <taxon>Andropogonodae</taxon>
        <taxon>Andropogoneae</taxon>
        <taxon>Saccharinae</taxon>
        <taxon>Miscanthus</taxon>
    </lineage>
</organism>
<feature type="compositionally biased region" description="Polar residues" evidence="1">
    <location>
        <begin position="63"/>
        <end position="154"/>
    </location>
</feature>
<dbReference type="EMBL" id="CAJGYO010000008">
    <property type="protein sequence ID" value="CAD6249269.1"/>
    <property type="molecule type" value="Genomic_DNA"/>
</dbReference>
<reference evidence="2" key="1">
    <citation type="submission" date="2020-10" db="EMBL/GenBank/DDBJ databases">
        <authorList>
            <person name="Han B."/>
            <person name="Lu T."/>
            <person name="Zhao Q."/>
            <person name="Huang X."/>
            <person name="Zhao Y."/>
        </authorList>
    </citation>
    <scope>NUCLEOTIDE SEQUENCE</scope>
</reference>
<dbReference type="OrthoDB" id="696437at2759"/>
<sequence>MGFDTKVLSKQAAPKGGGTQTGCSVDGVRSSKPNTRRTRAEASNPKKSSAAGGHFASTGDDVSGNSQRSNANGLNSQRSNANGLNSQMVGDVSSNSQRSNANGLNSQMVGDVSSNSQRSNANGLNSQMAGVEGGNSQVNFDNSQLNIGSNQSSHDPPKRGRAKMCRTKYKIPPCSGRVQLEPIGHCQFKYVDYNPKCCKYPSQLGTILKREYPSIVRIYDEKGTIVKVKPSTFTSHPRHRARATKNLKNYLVKRVTNMMYQVRLEAVKKWCHRNNEDYDDTRAHIIELIEEQYLTCRVEWCNRAVWALLAKYWTSDEYKEKRRRGQQSRMSCDDPAQNRGGSRNFAKTQQFLEFKSGRPQSGINTFAAMKSGVKKVNSTGRSAPIPSQKAQKRLDKYMALAPDANSQELDGRALYTIGRGMEHGRVPIGDGAVDKAIVLAHSKYVYVRPHDPDHYESVLQENAQLKTNNDILTEENRIRRELFKATRSHGGSHSVDERRSNDNADDKDDDDDYSYHESDDDDYSYHQGNDHVQYSNEDDDDDHIEDDDDDGCLEDGDDCSSSQSDDDHCSTEQ</sequence>
<evidence type="ECO:0000256" key="1">
    <source>
        <dbReference type="SAM" id="MobiDB-lite"/>
    </source>
</evidence>
<feature type="compositionally biased region" description="Polar residues" evidence="1">
    <location>
        <begin position="526"/>
        <end position="535"/>
    </location>
</feature>
<feature type="region of interest" description="Disordered" evidence="1">
    <location>
        <begin position="323"/>
        <end position="342"/>
    </location>
</feature>
<proteinExistence type="predicted"/>
<comment type="caution">
    <text evidence="2">The sequence shown here is derived from an EMBL/GenBank/DDBJ whole genome shotgun (WGS) entry which is preliminary data.</text>
</comment>
<feature type="compositionally biased region" description="Acidic residues" evidence="1">
    <location>
        <begin position="505"/>
        <end position="522"/>
    </location>
</feature>
<dbReference type="Proteomes" id="UP000604825">
    <property type="component" value="Unassembled WGS sequence"/>
</dbReference>
<keyword evidence="3" id="KW-1185">Reference proteome</keyword>
<protein>
    <submittedName>
        <fullName evidence="2">Uncharacterized protein</fullName>
    </submittedName>
</protein>
<gene>
    <name evidence="2" type="ORF">NCGR_LOCUS33104</name>
</gene>